<dbReference type="OrthoDB" id="347107at2759"/>
<feature type="region of interest" description="Disordered" evidence="1">
    <location>
        <begin position="849"/>
        <end position="873"/>
    </location>
</feature>
<feature type="region of interest" description="Disordered" evidence="1">
    <location>
        <begin position="982"/>
        <end position="1009"/>
    </location>
</feature>
<evidence type="ECO:0000313" key="3">
    <source>
        <dbReference type="Proteomes" id="UP000018201"/>
    </source>
</evidence>
<feature type="region of interest" description="Disordered" evidence="1">
    <location>
        <begin position="230"/>
        <end position="262"/>
    </location>
</feature>
<feature type="region of interest" description="Disordered" evidence="1">
    <location>
        <begin position="290"/>
        <end position="325"/>
    </location>
</feature>
<sequence length="1383" mass="151261">MLPFVPPQHNETFSASLEFMGWEQQQGATAAVAAAAATQEHQNQSSNILQLPTVERPSSCNASSYCSDASCGAARAPEERPALPSCSSGVAVAGTANPTASTQAWHCSWPDDALSNSMCLSDSLSLSSSLVEPACLSDSFSTVASAASTGRSSQGSVGKNLDVTCSAAQVLQSAAPATGVAPLCGKDAEEVLSPEGLERHTDLPAAIAADDAPTPVPSVPRRGHTDLPAAIAADDAPTPVPSVPRRALWPSAEQQQQQRMQQQYLRGQQHLICPIESQLASVFALPEEQQQHQQRQQQQRTSFYKELASKQKHLKQHLIPASQQQSQLLHPSVERLVSQQDQEQQQQQLDNLLMFGQHVQREHSSSCCLQQGATTANQQQQQHYHQGCLCKGREETAKHASPAAAAKRVSALLPRLPPCLPILTPGLDRSCDRSHLTSLLITLPLNLPFGRILKFGSGEPGTAASSAAFASNGSTQSLGVKKSYYIFSPTLHPAAHTLFSHAGGICDTFAASLQMELAIIYVPCLLVPLVAAAFNTLGQNLLPQLHEPLKLRCWGLQERSAPGRFGGKVLTVSCSVEGDEERSKFERLQSFLRHLENYVEGLLRIYGQQQQQQVDGKRLRAGEGPAATSATATATTQGRSSCCRRHKGTGQQTAVGKKNNIWRYSIVGTSRTSEQTELNNNGSGSSSGCLDLTIRAFETRPLDRPVKEFSGYAVKGICTSEIRLVTTKAIQGMTCEIDPRFRHYSIGTRPILKAPSGALCRHCIAPQLLPEVWEAHLRSGIPAARDQQKKLTETCVIAHIENRSLAKKAALLESLGRLGVPLWVNGKPLTHPAVIHPAVVATDGDAAAAPATGEIEGGESKESDAMKPHVKAQHEQVLHQLNLLSVDTGDARQGQEQQQFKLCGAVAEQQQKQQQPKQQQQQTPKASRASRQQQRRGQVARGTQQQAQQQQALCGQLASTSVCQGQTDERLLAASAVTANAASASHTEGASAVNAVPHGGRRASSNQLKHLPKERLQIQQQEQLRLLSSPSAAEEQMFHLQQQSHEARGSGSEFLRLAQEVWKGMRPMHQQLQQQQHQQQQLQQLHQLQQLQQLHEVQQMHQHELQQQQQRPGPLDLAVGGGSCARFPSSGGWQQTPQQQLNPFTESPPSAVGLVSGELQQRQQEHVQELQPQQQQQQQQVQELAYGEAECPLNAVASLPEIKGRLPLQQQQLQQLWIPSSFTEAAEHHQGDEHSLWGPGIISNASQQQRQPHQQSISALHQHLQRQQLQVQQDRYQQGAQKIVGQQGARLRVAGAACLGVGLQQSRSWEQQRTLLIPGSEHEQQQQVMLQRQQQHQQQQQQQQNQPPLFFPTVSHEDLVTEEQQQQQGVVQLEPMQWLAIPN</sequence>
<keyword evidence="3" id="KW-1185">Reference proteome</keyword>
<feature type="compositionally biased region" description="Polar residues" evidence="1">
    <location>
        <begin position="1131"/>
        <end position="1148"/>
    </location>
</feature>
<protein>
    <submittedName>
        <fullName evidence="2">Uncharacterized protein</fullName>
    </submittedName>
</protein>
<reference evidence="2" key="2">
    <citation type="submission" date="2013-10" db="EMBL/GenBank/DDBJ databases">
        <authorList>
            <person name="Aslett M."/>
        </authorList>
    </citation>
    <scope>NUCLEOTIDE SEQUENCE [LARGE SCALE GENOMIC DNA]</scope>
    <source>
        <strain evidence="2">Houghton</strain>
    </source>
</reference>
<feature type="compositionally biased region" description="Low complexity" evidence="1">
    <location>
        <begin position="626"/>
        <end position="636"/>
    </location>
</feature>
<gene>
    <name evidence="2" type="ORF">EPH_0020620</name>
</gene>
<feature type="compositionally biased region" description="Low complexity" evidence="1">
    <location>
        <begin position="291"/>
        <end position="300"/>
    </location>
</feature>
<name>U6H2C3_9EIME</name>
<organism evidence="2 3">
    <name type="scientific">Eimeria praecox</name>
    <dbReference type="NCBI Taxonomy" id="51316"/>
    <lineage>
        <taxon>Eukaryota</taxon>
        <taxon>Sar</taxon>
        <taxon>Alveolata</taxon>
        <taxon>Apicomplexa</taxon>
        <taxon>Conoidasida</taxon>
        <taxon>Coccidia</taxon>
        <taxon>Eucoccidiorida</taxon>
        <taxon>Eimeriorina</taxon>
        <taxon>Eimeriidae</taxon>
        <taxon>Eimeria</taxon>
    </lineage>
</organism>
<feature type="region of interest" description="Disordered" evidence="1">
    <location>
        <begin position="911"/>
        <end position="944"/>
    </location>
</feature>
<feature type="compositionally biased region" description="Low complexity" evidence="1">
    <location>
        <begin position="1100"/>
        <end position="1110"/>
    </location>
</feature>
<feature type="compositionally biased region" description="Basic and acidic residues" evidence="1">
    <location>
        <begin position="858"/>
        <end position="873"/>
    </location>
</feature>
<reference evidence="2" key="1">
    <citation type="submission" date="2013-10" db="EMBL/GenBank/DDBJ databases">
        <title>Genomic analysis of the causative agents of coccidiosis in chickens.</title>
        <authorList>
            <person name="Reid A.J."/>
            <person name="Blake D."/>
            <person name="Billington K."/>
            <person name="Browne H."/>
            <person name="Dunn M."/>
            <person name="Hung S."/>
            <person name="Kawahara F."/>
            <person name="Miranda-Saavedra D."/>
            <person name="Mourier T."/>
            <person name="Nagra H."/>
            <person name="Otto T.D."/>
            <person name="Rawlings N."/>
            <person name="Sanchez A."/>
            <person name="Sanders M."/>
            <person name="Subramaniam C."/>
            <person name="Tay Y."/>
            <person name="Dear P."/>
            <person name="Doerig C."/>
            <person name="Gruber A."/>
            <person name="Parkinson J."/>
            <person name="Shirley M."/>
            <person name="Wan K.L."/>
            <person name="Berriman M."/>
            <person name="Tomley F."/>
            <person name="Pain A."/>
        </authorList>
    </citation>
    <scope>NUCLEOTIDE SEQUENCE [LARGE SCALE GENOMIC DNA]</scope>
    <source>
        <strain evidence="2">Houghton</strain>
    </source>
</reference>
<feature type="compositionally biased region" description="Low complexity" evidence="1">
    <location>
        <begin position="1325"/>
        <end position="1346"/>
    </location>
</feature>
<dbReference type="EMBL" id="HG695650">
    <property type="protein sequence ID" value="CDI86585.1"/>
    <property type="molecule type" value="Genomic_DNA"/>
</dbReference>
<accession>U6H2C3</accession>
<dbReference type="Proteomes" id="UP000018201">
    <property type="component" value="Unassembled WGS sequence"/>
</dbReference>
<feature type="region of interest" description="Disordered" evidence="1">
    <location>
        <begin position="1323"/>
        <end position="1351"/>
    </location>
</feature>
<evidence type="ECO:0000256" key="1">
    <source>
        <dbReference type="SAM" id="MobiDB-lite"/>
    </source>
</evidence>
<dbReference type="VEuPathDB" id="ToxoDB:EPH_0020620"/>
<proteinExistence type="predicted"/>
<feature type="region of interest" description="Disordered" evidence="1">
    <location>
        <begin position="621"/>
        <end position="649"/>
    </location>
</feature>
<evidence type="ECO:0000313" key="2">
    <source>
        <dbReference type="EMBL" id="CDI86585.1"/>
    </source>
</evidence>
<feature type="region of interest" description="Disordered" evidence="1">
    <location>
        <begin position="1100"/>
        <end position="1152"/>
    </location>
</feature>